<evidence type="ECO:0000259" key="20">
    <source>
        <dbReference type="Pfam" id="PF06444"/>
    </source>
</evidence>
<geneLocation type="mitochondrion" evidence="21"/>
<dbReference type="Pfam" id="PF00361">
    <property type="entry name" value="Proton_antipo_M"/>
    <property type="match status" value="1"/>
</dbReference>
<keyword evidence="7 17" id="KW-0812">Transmembrane</keyword>
<comment type="function">
    <text evidence="17">Core subunit of the mitochondrial membrane respiratory chain NADH dehydrogenase (Complex I) which catalyzes electron transfer from NADH through the respiratory chain, using ubiquinone as an electron acceptor. Essential for the catalytic activity and assembly of complex I.</text>
</comment>
<evidence type="ECO:0000256" key="8">
    <source>
        <dbReference type="ARBA" id="ARBA00022792"/>
    </source>
</evidence>
<feature type="chain" id="PRO_5002715740" description="NADH-ubiquinone oxidoreductase chain 2" evidence="18">
    <location>
        <begin position="18"/>
        <end position="346"/>
    </location>
</feature>
<feature type="transmembrane region" description="Helical" evidence="17">
    <location>
        <begin position="202"/>
        <end position="221"/>
    </location>
</feature>
<dbReference type="GO" id="GO:0008137">
    <property type="term" value="F:NADH dehydrogenase (ubiquinone) activity"/>
    <property type="evidence" value="ECO:0007669"/>
    <property type="project" value="UniProtKB-EC"/>
</dbReference>
<name>A7XI63_9SAUR</name>
<dbReference type="InterPro" id="IPR010933">
    <property type="entry name" value="NADH_DH_su2_C"/>
</dbReference>
<evidence type="ECO:0000256" key="4">
    <source>
        <dbReference type="ARBA" id="ARBA00021008"/>
    </source>
</evidence>
<keyword evidence="13 17" id="KW-0830">Ubiquinone</keyword>
<feature type="signal peptide" evidence="18">
    <location>
        <begin position="1"/>
        <end position="17"/>
    </location>
</feature>
<dbReference type="EMBL" id="EF490774">
    <property type="protein sequence ID" value="ABU86363.1"/>
    <property type="molecule type" value="Genomic_DNA"/>
</dbReference>
<keyword evidence="14 17" id="KW-0496">Mitochondrion</keyword>
<keyword evidence="15 17" id="KW-0472">Membrane</keyword>
<dbReference type="InterPro" id="IPR003917">
    <property type="entry name" value="NADH_UbQ_OxRdtase_chain2"/>
</dbReference>
<evidence type="ECO:0000256" key="14">
    <source>
        <dbReference type="ARBA" id="ARBA00023128"/>
    </source>
</evidence>
<evidence type="ECO:0000256" key="17">
    <source>
        <dbReference type="RuleBase" id="RU003403"/>
    </source>
</evidence>
<evidence type="ECO:0000256" key="3">
    <source>
        <dbReference type="ARBA" id="ARBA00012944"/>
    </source>
</evidence>
<feature type="domain" description="NADH dehydrogenase subunit 2 C-terminal" evidence="20">
    <location>
        <begin position="290"/>
        <end position="341"/>
    </location>
</feature>
<feature type="transmembrane region" description="Helical" evidence="17">
    <location>
        <begin position="56"/>
        <end position="75"/>
    </location>
</feature>
<keyword evidence="18" id="KW-0732">Signal</keyword>
<dbReference type="InterPro" id="IPR001750">
    <property type="entry name" value="ND/Mrp_TM"/>
</dbReference>
<dbReference type="AlphaFoldDB" id="A7XI63"/>
<evidence type="ECO:0000256" key="5">
    <source>
        <dbReference type="ARBA" id="ARBA00022448"/>
    </source>
</evidence>
<protein>
    <recommendedName>
        <fullName evidence="4 17">NADH-ubiquinone oxidoreductase chain 2</fullName>
        <ecNumber evidence="3 17">7.1.1.2</ecNumber>
    </recommendedName>
</protein>
<reference evidence="21" key="1">
    <citation type="submission" date="2007-03" db="EMBL/GenBank/DDBJ databases">
        <title>A phylogeny of the enigmatic Madagascan geckos of the genus Uroplatus (Squamata: Gekkonidae).</title>
        <authorList>
            <person name="Greenbaum E."/>
            <person name="Bauer A.M."/>
            <person name="Jackman T.R."/>
            <person name="Vences M."/>
            <person name="Glaw F."/>
        </authorList>
    </citation>
    <scope>NUCLEOTIDE SEQUENCE</scope>
</reference>
<evidence type="ECO:0000256" key="11">
    <source>
        <dbReference type="ARBA" id="ARBA00022989"/>
    </source>
</evidence>
<evidence type="ECO:0000256" key="2">
    <source>
        <dbReference type="ARBA" id="ARBA00007012"/>
    </source>
</evidence>
<dbReference type="Pfam" id="PF06444">
    <property type="entry name" value="NADH_dehy_S2_C"/>
    <property type="match status" value="1"/>
</dbReference>
<keyword evidence="11 17" id="KW-1133">Transmembrane helix</keyword>
<accession>A7XI63</accession>
<evidence type="ECO:0000256" key="18">
    <source>
        <dbReference type="SAM" id="SignalP"/>
    </source>
</evidence>
<feature type="transmembrane region" description="Helical" evidence="17">
    <location>
        <begin position="272"/>
        <end position="294"/>
    </location>
</feature>
<organism evidence="21">
    <name type="scientific">Paroedura androyensis</name>
    <dbReference type="NCBI Taxonomy" id="454302"/>
    <lineage>
        <taxon>Eukaryota</taxon>
        <taxon>Metazoa</taxon>
        <taxon>Chordata</taxon>
        <taxon>Craniata</taxon>
        <taxon>Vertebrata</taxon>
        <taxon>Euteleostomi</taxon>
        <taxon>Lepidosauria</taxon>
        <taxon>Squamata</taxon>
        <taxon>Bifurcata</taxon>
        <taxon>Gekkota</taxon>
        <taxon>Gekkonidae</taxon>
        <taxon>Gekkoninae</taxon>
        <taxon>Paroedura</taxon>
    </lineage>
</organism>
<keyword evidence="6 17" id="KW-0679">Respiratory chain</keyword>
<dbReference type="GO" id="GO:0005743">
    <property type="term" value="C:mitochondrial inner membrane"/>
    <property type="evidence" value="ECO:0007669"/>
    <property type="project" value="UniProtKB-SubCell"/>
</dbReference>
<comment type="subcellular location">
    <subcellularLocation>
        <location evidence="1 17">Mitochondrion inner membrane</location>
        <topology evidence="1 17">Multi-pass membrane protein</topology>
    </subcellularLocation>
</comment>
<dbReference type="PANTHER" id="PTHR46552">
    <property type="entry name" value="NADH-UBIQUINONE OXIDOREDUCTASE CHAIN 2"/>
    <property type="match status" value="1"/>
</dbReference>
<feature type="transmembrane region" description="Helical" evidence="17">
    <location>
        <begin position="151"/>
        <end position="171"/>
    </location>
</feature>
<evidence type="ECO:0000256" key="7">
    <source>
        <dbReference type="ARBA" id="ARBA00022692"/>
    </source>
</evidence>
<dbReference type="PANTHER" id="PTHR46552:SF1">
    <property type="entry name" value="NADH-UBIQUINONE OXIDOREDUCTASE CHAIN 2"/>
    <property type="match status" value="1"/>
</dbReference>
<evidence type="ECO:0000313" key="21">
    <source>
        <dbReference type="EMBL" id="ABU86363.1"/>
    </source>
</evidence>
<evidence type="ECO:0000256" key="1">
    <source>
        <dbReference type="ARBA" id="ARBA00004448"/>
    </source>
</evidence>
<proteinExistence type="inferred from homology"/>
<evidence type="ECO:0000256" key="6">
    <source>
        <dbReference type="ARBA" id="ARBA00022660"/>
    </source>
</evidence>
<feature type="domain" description="NADH:quinone oxidoreductase/Mrp antiporter transmembrane" evidence="19">
    <location>
        <begin position="23"/>
        <end position="283"/>
    </location>
</feature>
<evidence type="ECO:0000256" key="9">
    <source>
        <dbReference type="ARBA" id="ARBA00022967"/>
    </source>
</evidence>
<dbReference type="GO" id="GO:0006120">
    <property type="term" value="P:mitochondrial electron transport, NADH to ubiquinone"/>
    <property type="evidence" value="ECO:0007669"/>
    <property type="project" value="InterPro"/>
</dbReference>
<dbReference type="InterPro" id="IPR050175">
    <property type="entry name" value="Complex_I_Subunit_2"/>
</dbReference>
<evidence type="ECO:0000256" key="15">
    <source>
        <dbReference type="ARBA" id="ARBA00023136"/>
    </source>
</evidence>
<dbReference type="EC" id="7.1.1.2" evidence="3 17"/>
<sequence>MSPLIWALLIMTMSTSTVVTMSSHHWLLAWLRLELNTLSILPVIMKPSHPRATEAATKYFLIQALSAAMILFASTMNAWQTGQWSIINTTSTTSVAIITTGLALKLGLAPAHLWFMEVMQGTTLPTALIITTWQKIAPTTMLYLIQNHTSMNIMLCLGLTSTLVGAWTGLSQTQTRKILAASSIAHMGWVITALSLQQSLATMTFIIYILMTTTVFITLMTTAAKTLKDLSNAWSTTPPMLATTLLTIMSLAGLPPLTGFMPKWLILKELTLINLTTLSTALALSSLPSLFFYLRMSHLTVLTSPPDTMNTEQKWRLKPHHPTITTLTTALSTMLLPLIPLCHLTI</sequence>
<feature type="transmembrane region" description="Helical" evidence="17">
    <location>
        <begin position="233"/>
        <end position="252"/>
    </location>
</feature>
<dbReference type="PRINTS" id="PR01436">
    <property type="entry name" value="NADHDHGNASE2"/>
</dbReference>
<keyword evidence="12 17" id="KW-0520">NAD</keyword>
<evidence type="ECO:0000256" key="12">
    <source>
        <dbReference type="ARBA" id="ARBA00023027"/>
    </source>
</evidence>
<keyword evidence="8 17" id="KW-0999">Mitochondrion inner membrane</keyword>
<feature type="transmembrane region" description="Helical" evidence="17">
    <location>
        <begin position="95"/>
        <end position="115"/>
    </location>
</feature>
<keyword evidence="5" id="KW-0813">Transport</keyword>
<keyword evidence="10 17" id="KW-0249">Electron transport</keyword>
<evidence type="ECO:0000259" key="19">
    <source>
        <dbReference type="Pfam" id="PF00361"/>
    </source>
</evidence>
<evidence type="ECO:0000256" key="10">
    <source>
        <dbReference type="ARBA" id="ARBA00022982"/>
    </source>
</evidence>
<evidence type="ECO:0000256" key="16">
    <source>
        <dbReference type="ARBA" id="ARBA00049551"/>
    </source>
</evidence>
<comment type="similarity">
    <text evidence="2 17">Belongs to the complex I subunit 2 family.</text>
</comment>
<feature type="transmembrane region" description="Helical" evidence="17">
    <location>
        <begin position="178"/>
        <end position="196"/>
    </location>
</feature>
<gene>
    <name evidence="21" type="primary">ND2</name>
</gene>
<comment type="catalytic activity">
    <reaction evidence="16 17">
        <text>a ubiquinone + NADH + 5 H(+)(in) = a ubiquinol + NAD(+) + 4 H(+)(out)</text>
        <dbReference type="Rhea" id="RHEA:29091"/>
        <dbReference type="Rhea" id="RHEA-COMP:9565"/>
        <dbReference type="Rhea" id="RHEA-COMP:9566"/>
        <dbReference type="ChEBI" id="CHEBI:15378"/>
        <dbReference type="ChEBI" id="CHEBI:16389"/>
        <dbReference type="ChEBI" id="CHEBI:17976"/>
        <dbReference type="ChEBI" id="CHEBI:57540"/>
        <dbReference type="ChEBI" id="CHEBI:57945"/>
        <dbReference type="EC" id="7.1.1.2"/>
    </reaction>
</comment>
<evidence type="ECO:0000256" key="13">
    <source>
        <dbReference type="ARBA" id="ARBA00023075"/>
    </source>
</evidence>
<keyword evidence="9 17" id="KW-1278">Translocase</keyword>